<protein>
    <submittedName>
        <fullName evidence="1">Recombination protein NinB</fullName>
    </submittedName>
</protein>
<dbReference type="InterPro" id="IPR008711">
    <property type="entry name" value="Recombinase_NinB"/>
</dbReference>
<keyword evidence="2" id="KW-1185">Reference proteome</keyword>
<dbReference type="Proteomes" id="UP000636938">
    <property type="component" value="Unassembled WGS sequence"/>
</dbReference>
<dbReference type="Gene3D" id="1.10.3790.10">
    <property type="entry name" value="NinB"/>
    <property type="match status" value="1"/>
</dbReference>
<proteinExistence type="predicted"/>
<dbReference type="InterPro" id="IPR036619">
    <property type="entry name" value="NinB_sf"/>
</dbReference>
<sequence length="134" mass="14642">MSALKPEDWQDRGEGMMTTKQQRMLNAICGDLAAGLSWHGQRLTKDDWRHMVAGTMLGWRLMPAIDRGQGAPGHIMLGGSSMKLTKSLACDAITVLVHIGDHPEEQGIRARPVRWSDTVLLGLGHNPSDFAEAA</sequence>
<accession>A0A8X8FJ42</accession>
<evidence type="ECO:0000313" key="1">
    <source>
        <dbReference type="EMBL" id="MBD7952693.1"/>
    </source>
</evidence>
<dbReference type="RefSeq" id="WP_191768188.1">
    <property type="nucleotide sequence ID" value="NZ_JACSQS010000001.1"/>
</dbReference>
<gene>
    <name evidence="1" type="ORF">H9654_00605</name>
</gene>
<dbReference type="EMBL" id="JACSQS010000001">
    <property type="protein sequence ID" value="MBD7952693.1"/>
    <property type="molecule type" value="Genomic_DNA"/>
</dbReference>
<reference evidence="1 2" key="1">
    <citation type="submission" date="2020-08" db="EMBL/GenBank/DDBJ databases">
        <title>A Genomic Blueprint of the Chicken Gut Microbiome.</title>
        <authorList>
            <person name="Gilroy R."/>
            <person name="Ravi A."/>
            <person name="Getino M."/>
            <person name="Pursley I."/>
            <person name="Horton D.L."/>
            <person name="Alikhan N.-F."/>
            <person name="Baker D."/>
            <person name="Gharbi K."/>
            <person name="Hall N."/>
            <person name="Watson M."/>
            <person name="Adriaenssens E.M."/>
            <person name="Foster-Nyarko E."/>
            <person name="Jarju S."/>
            <person name="Secka A."/>
            <person name="Antonio M."/>
            <person name="Oren A."/>
            <person name="Chaudhuri R."/>
            <person name="La Ragione R.M."/>
            <person name="Hildebrand F."/>
            <person name="Pallen M.J."/>
        </authorList>
    </citation>
    <scope>NUCLEOTIDE SEQUENCE [LARGE SCALE GENOMIC DNA]</scope>
    <source>
        <strain evidence="1 2">Sa5BUN4</strain>
    </source>
</reference>
<dbReference type="Pfam" id="PF05772">
    <property type="entry name" value="NinB"/>
    <property type="match status" value="1"/>
</dbReference>
<comment type="caution">
    <text evidence="1">The sequence shown here is derived from an EMBL/GenBank/DDBJ whole genome shotgun (WGS) entry which is preliminary data.</text>
</comment>
<name>A0A8X8FJ42_9GAMM</name>
<dbReference type="AlphaFoldDB" id="A0A8X8FJ42"/>
<organism evidence="1 2">
    <name type="scientific">Stenotrophomonas lacuserhaii</name>
    <dbReference type="NCBI Taxonomy" id="2760084"/>
    <lineage>
        <taxon>Bacteria</taxon>
        <taxon>Pseudomonadati</taxon>
        <taxon>Pseudomonadota</taxon>
        <taxon>Gammaproteobacteria</taxon>
        <taxon>Lysobacterales</taxon>
        <taxon>Lysobacteraceae</taxon>
        <taxon>Stenotrophomonas</taxon>
    </lineage>
</organism>
<evidence type="ECO:0000313" key="2">
    <source>
        <dbReference type="Proteomes" id="UP000636938"/>
    </source>
</evidence>
<dbReference type="SUPFAM" id="SSF103370">
    <property type="entry name" value="NinB"/>
    <property type="match status" value="1"/>
</dbReference>